<evidence type="ECO:0008006" key="3">
    <source>
        <dbReference type="Google" id="ProtNLM"/>
    </source>
</evidence>
<feature type="region of interest" description="Disordered" evidence="1">
    <location>
        <begin position="566"/>
        <end position="609"/>
    </location>
</feature>
<evidence type="ECO:0000256" key="1">
    <source>
        <dbReference type="SAM" id="MobiDB-lite"/>
    </source>
</evidence>
<dbReference type="AlphaFoldDB" id="A0A6L2LY75"/>
<feature type="region of interest" description="Disordered" evidence="1">
    <location>
        <begin position="303"/>
        <end position="329"/>
    </location>
</feature>
<name>A0A6L2LY75_TANCI</name>
<sequence length="609" mass="69408">MLLKRPKENTKCVSAAGEELTAAKHKLKLLTIEENGVTRPKKYSELSATEAIQADCDVKLLMQETSLLKQERECKLYDEFNKFAYKKEESLREFYLRFSLLLNDMNIYNMKLEQFQMNTKFLNTLSSEWSKFVTDVKLVRGLHTKNVDQLHAYLGQHEFHANEVRLMHELQHNVYNPSSSIPQVKYAPSVHQQSDFSQPDSGLIFPMFQKAIQNSNFPTQQDALILSVIEQLKTQVVNYTKINLDNKSVNETLTADLERYKDQLEPKFYDGSVIQKTNAIVIRDSEETLMLEEESCFKMLQKQKDPMMSEKKNSVNSEEPNLSTRPTQVEVPTEIPKVSMVNSSLKKLKYHLASFDVVVKERITATAITEGTERHYVVVPAFWFLRFVSYDLVLRFGHAFCLKTSCVLPKDKLRFVSKQVAFCFKARSVLLQSSLRFASKLVAFCFKTRCVLLQDPCVLSQDSCIMSHGGTAFCLLLKTLSAICESEGIPEHKCDVPFHDNSPPLDTSKDQFEDFFDSNEEFSLTGDDSFSFDKIDYVEASPPDSELFSSKVMEIVIPEVGEIEASNDNPIPFYDPIISGTPPNLTPPGETEYESDSSDDQSCSDEDVL</sequence>
<feature type="compositionally biased region" description="Acidic residues" evidence="1">
    <location>
        <begin position="591"/>
        <end position="609"/>
    </location>
</feature>
<feature type="compositionally biased region" description="Polar residues" evidence="1">
    <location>
        <begin position="314"/>
        <end position="327"/>
    </location>
</feature>
<accession>A0A6L2LY75</accession>
<gene>
    <name evidence="2" type="ORF">Tci_037885</name>
</gene>
<proteinExistence type="predicted"/>
<dbReference type="EMBL" id="BKCJ010005288">
    <property type="protein sequence ID" value="GEU65907.1"/>
    <property type="molecule type" value="Genomic_DNA"/>
</dbReference>
<organism evidence="2">
    <name type="scientific">Tanacetum cinerariifolium</name>
    <name type="common">Dalmatian daisy</name>
    <name type="synonym">Chrysanthemum cinerariifolium</name>
    <dbReference type="NCBI Taxonomy" id="118510"/>
    <lineage>
        <taxon>Eukaryota</taxon>
        <taxon>Viridiplantae</taxon>
        <taxon>Streptophyta</taxon>
        <taxon>Embryophyta</taxon>
        <taxon>Tracheophyta</taxon>
        <taxon>Spermatophyta</taxon>
        <taxon>Magnoliopsida</taxon>
        <taxon>eudicotyledons</taxon>
        <taxon>Gunneridae</taxon>
        <taxon>Pentapetalae</taxon>
        <taxon>asterids</taxon>
        <taxon>campanulids</taxon>
        <taxon>Asterales</taxon>
        <taxon>Asteraceae</taxon>
        <taxon>Asteroideae</taxon>
        <taxon>Anthemideae</taxon>
        <taxon>Anthemidinae</taxon>
        <taxon>Tanacetum</taxon>
    </lineage>
</organism>
<comment type="caution">
    <text evidence="2">The sequence shown here is derived from an EMBL/GenBank/DDBJ whole genome shotgun (WGS) entry which is preliminary data.</text>
</comment>
<evidence type="ECO:0000313" key="2">
    <source>
        <dbReference type="EMBL" id="GEU65907.1"/>
    </source>
</evidence>
<protein>
    <recommendedName>
        <fullName evidence="3">Integrase, catalytic region, zinc finger, CCHC-type, peptidase aspartic, catalytic</fullName>
    </recommendedName>
</protein>
<feature type="non-terminal residue" evidence="2">
    <location>
        <position position="609"/>
    </location>
</feature>
<feature type="compositionally biased region" description="Basic and acidic residues" evidence="1">
    <location>
        <begin position="303"/>
        <end position="313"/>
    </location>
</feature>
<reference evidence="2" key="1">
    <citation type="journal article" date="2019" name="Sci. Rep.">
        <title>Draft genome of Tanacetum cinerariifolium, the natural source of mosquito coil.</title>
        <authorList>
            <person name="Yamashiro T."/>
            <person name="Shiraishi A."/>
            <person name="Satake H."/>
            <person name="Nakayama K."/>
        </authorList>
    </citation>
    <scope>NUCLEOTIDE SEQUENCE</scope>
</reference>